<proteinExistence type="predicted"/>
<feature type="region of interest" description="Disordered" evidence="1">
    <location>
        <begin position="44"/>
        <end position="83"/>
    </location>
</feature>
<name>A0A7C1NTB4_9HYPH</name>
<gene>
    <name evidence="2" type="ORF">ENP70_02045</name>
</gene>
<evidence type="ECO:0000256" key="1">
    <source>
        <dbReference type="SAM" id="MobiDB-lite"/>
    </source>
</evidence>
<evidence type="ECO:0000313" key="2">
    <source>
        <dbReference type="EMBL" id="HEB42491.1"/>
    </source>
</evidence>
<reference evidence="2" key="1">
    <citation type="journal article" date="2020" name="mSystems">
        <title>Genome- and Community-Level Interaction Insights into Carbon Utilization and Element Cycling Functions of Hydrothermarchaeota in Hydrothermal Sediment.</title>
        <authorList>
            <person name="Zhou Z."/>
            <person name="Liu Y."/>
            <person name="Xu W."/>
            <person name="Pan J."/>
            <person name="Luo Z.H."/>
            <person name="Li M."/>
        </authorList>
    </citation>
    <scope>NUCLEOTIDE SEQUENCE [LARGE SCALE GENOMIC DNA]</scope>
    <source>
        <strain evidence="2">SpSt-243</strain>
    </source>
</reference>
<sequence>MSLNPEFDDMSRGYVDGVDISQIHVDEIQIYRHVIFSATRSLTLKGGGDGSAPSIGLPERVQASKDAPINAQTSERSTRKNGG</sequence>
<comment type="caution">
    <text evidence="2">The sequence shown here is derived from an EMBL/GenBank/DDBJ whole genome shotgun (WGS) entry which is preliminary data.</text>
</comment>
<dbReference type="AlphaFoldDB" id="A0A7C1NTB4"/>
<accession>A0A7C1NTB4</accession>
<organism evidence="2">
    <name type="scientific">Agrobacterium albertimagni</name>
    <dbReference type="NCBI Taxonomy" id="147266"/>
    <lineage>
        <taxon>Bacteria</taxon>
        <taxon>Pseudomonadati</taxon>
        <taxon>Pseudomonadota</taxon>
        <taxon>Alphaproteobacteria</taxon>
        <taxon>Hyphomicrobiales</taxon>
        <taxon>Rhizobiaceae</taxon>
        <taxon>Rhizobium/Agrobacterium group</taxon>
        <taxon>Agrobacterium</taxon>
    </lineage>
</organism>
<protein>
    <submittedName>
        <fullName evidence="2">Uncharacterized protein</fullName>
    </submittedName>
</protein>
<dbReference type="EMBL" id="DSKI01000115">
    <property type="protein sequence ID" value="HEB42491.1"/>
    <property type="molecule type" value="Genomic_DNA"/>
</dbReference>